<dbReference type="NCBIfam" id="NF010624">
    <property type="entry name" value="PRK14017.1"/>
    <property type="match status" value="1"/>
</dbReference>
<evidence type="ECO:0000256" key="1">
    <source>
        <dbReference type="ARBA" id="ARBA00001946"/>
    </source>
</evidence>
<dbReference type="Gene3D" id="3.30.390.10">
    <property type="entry name" value="Enolase-like, N-terminal domain"/>
    <property type="match status" value="1"/>
</dbReference>
<dbReference type="InterPro" id="IPR036849">
    <property type="entry name" value="Enolase-like_C_sf"/>
</dbReference>
<dbReference type="SFLD" id="SFLDG00179">
    <property type="entry name" value="mandelate_racemase"/>
    <property type="match status" value="1"/>
</dbReference>
<dbReference type="SFLD" id="SFLDF00003">
    <property type="entry name" value="D-galactonate_dehydratase"/>
    <property type="match status" value="1"/>
</dbReference>
<dbReference type="Pfam" id="PF02746">
    <property type="entry name" value="MR_MLE_N"/>
    <property type="match status" value="1"/>
</dbReference>
<name>A0AAN8I766_9EURO</name>
<evidence type="ECO:0000256" key="3">
    <source>
        <dbReference type="ARBA" id="ARBA00022842"/>
    </source>
</evidence>
<dbReference type="InterPro" id="IPR034593">
    <property type="entry name" value="DgoD-like"/>
</dbReference>
<organism evidence="6 7">
    <name type="scientific">Knufia fluminis</name>
    <dbReference type="NCBI Taxonomy" id="191047"/>
    <lineage>
        <taxon>Eukaryota</taxon>
        <taxon>Fungi</taxon>
        <taxon>Dikarya</taxon>
        <taxon>Ascomycota</taxon>
        <taxon>Pezizomycotina</taxon>
        <taxon>Eurotiomycetes</taxon>
        <taxon>Chaetothyriomycetidae</taxon>
        <taxon>Chaetothyriales</taxon>
        <taxon>Trichomeriaceae</taxon>
        <taxon>Knufia</taxon>
    </lineage>
</organism>
<accession>A0AAN8I766</accession>
<reference evidence="6 7" key="1">
    <citation type="submission" date="2022-12" db="EMBL/GenBank/DDBJ databases">
        <title>Genomic features and morphological characterization of a novel Knufia sp. strain isolated from spacecraft assembly facility.</title>
        <authorList>
            <person name="Teixeira M."/>
            <person name="Chander A.M."/>
            <person name="Stajich J.E."/>
            <person name="Venkateswaran K."/>
        </authorList>
    </citation>
    <scope>NUCLEOTIDE SEQUENCE [LARGE SCALE GENOMIC DNA]</scope>
    <source>
        <strain evidence="6 7">FJI-L2-BK-P2</strain>
    </source>
</reference>
<keyword evidence="3" id="KW-0460">Magnesium</keyword>
<dbReference type="AlphaFoldDB" id="A0AAN8I766"/>
<protein>
    <recommendedName>
        <fullName evidence="5">Mandelate racemase/muconate lactonizing enzyme C-terminal domain-containing protein</fullName>
    </recommendedName>
</protein>
<dbReference type="SUPFAM" id="SSF51604">
    <property type="entry name" value="Enolase C-terminal domain-like"/>
    <property type="match status" value="1"/>
</dbReference>
<gene>
    <name evidence="6" type="ORF">OHC33_006369</name>
</gene>
<dbReference type="PROSITE" id="PS00908">
    <property type="entry name" value="MR_MLE_1"/>
    <property type="match status" value="1"/>
</dbReference>
<dbReference type="SMART" id="SM00922">
    <property type="entry name" value="MR_MLE"/>
    <property type="match status" value="1"/>
</dbReference>
<proteinExistence type="predicted"/>
<dbReference type="SFLD" id="SFLDS00001">
    <property type="entry name" value="Enolase"/>
    <property type="match status" value="1"/>
</dbReference>
<evidence type="ECO:0000313" key="6">
    <source>
        <dbReference type="EMBL" id="KAK5952776.1"/>
    </source>
</evidence>
<dbReference type="EMBL" id="JAKLMC020000014">
    <property type="protein sequence ID" value="KAK5952776.1"/>
    <property type="molecule type" value="Genomic_DNA"/>
</dbReference>
<evidence type="ECO:0000256" key="2">
    <source>
        <dbReference type="ARBA" id="ARBA00022723"/>
    </source>
</evidence>
<dbReference type="GO" id="GO:0008869">
    <property type="term" value="F:galactonate dehydratase activity"/>
    <property type="evidence" value="ECO:0007669"/>
    <property type="project" value="InterPro"/>
</dbReference>
<evidence type="ECO:0000313" key="7">
    <source>
        <dbReference type="Proteomes" id="UP001316803"/>
    </source>
</evidence>
<keyword evidence="4" id="KW-0456">Lyase</keyword>
<dbReference type="InterPro" id="IPR018110">
    <property type="entry name" value="Mandel_Rmase/mucon_lact_enz_CS"/>
</dbReference>
<dbReference type="SUPFAM" id="SSF54826">
    <property type="entry name" value="Enolase N-terminal domain-like"/>
    <property type="match status" value="1"/>
</dbReference>
<feature type="domain" description="Mandelate racemase/muconate lactonizing enzyme C-terminal" evidence="5">
    <location>
        <begin position="151"/>
        <end position="253"/>
    </location>
</feature>
<dbReference type="InterPro" id="IPR013342">
    <property type="entry name" value="Mandelate_racemase_C"/>
</dbReference>
<dbReference type="GO" id="GO:0034194">
    <property type="term" value="P:D-galactonate catabolic process"/>
    <property type="evidence" value="ECO:0007669"/>
    <property type="project" value="InterPro"/>
</dbReference>
<dbReference type="InterPro" id="IPR029017">
    <property type="entry name" value="Enolase-like_N"/>
</dbReference>
<comment type="caution">
    <text evidence="6">The sequence shown here is derived from an EMBL/GenBank/DDBJ whole genome shotgun (WGS) entry which is preliminary data.</text>
</comment>
<comment type="cofactor">
    <cofactor evidence="1">
        <name>Mg(2+)</name>
        <dbReference type="ChEBI" id="CHEBI:18420"/>
    </cofactor>
</comment>
<dbReference type="GO" id="GO:0046872">
    <property type="term" value="F:metal ion binding"/>
    <property type="evidence" value="ECO:0007669"/>
    <property type="project" value="UniProtKB-KW"/>
</dbReference>
<dbReference type="PANTHER" id="PTHR48080:SF2">
    <property type="entry name" value="D-GALACTONATE DEHYDRATASE"/>
    <property type="match status" value="1"/>
</dbReference>
<sequence length="408" mass="45409">MATDQLKSLNGLEKGAKDPVAPQQPLAKIKSVEYFRVKPRWLFVKITDTEGCYGWGEGTLEGHDKAVEGALDEMIERIVGLEADNIEHIWQLIWRLGFYRGGPVFMSALSGIDIALWDLKGRKLGVPIYRLLGGKVRHKVQVYAWIGGDRPSDIESAAKARIAQGLKCIKMNATEDVNWLDSPRVLEATVERLKIVKGLGLDAGLDFHGRLHKPMAKQLAKALEPYHPLFIEEPLLPEHPEAYKQLSMLTTVPIAQGERLYTRWDAKRFLEDASVDILQPDIAHAGGISETKRIAQMAEAYDVAIAPHCPLGPIALAASMQVALTTPNFVIQEMSLGMHYNIEAGEEDLNTYIVDQSVFDIEEGYVKAPTGVGLGIEINEEVVRRISKDTAAWQCKEFYGPDGSIREW</sequence>
<dbReference type="InterPro" id="IPR029065">
    <property type="entry name" value="Enolase_C-like"/>
</dbReference>
<dbReference type="CDD" id="cd03325">
    <property type="entry name" value="D-galactonate_dehydratase"/>
    <property type="match status" value="1"/>
</dbReference>
<keyword evidence="7" id="KW-1185">Reference proteome</keyword>
<evidence type="ECO:0000259" key="5">
    <source>
        <dbReference type="SMART" id="SM00922"/>
    </source>
</evidence>
<dbReference type="Pfam" id="PF13378">
    <property type="entry name" value="MR_MLE_C"/>
    <property type="match status" value="1"/>
</dbReference>
<dbReference type="InterPro" id="IPR013341">
    <property type="entry name" value="Mandelate_racemase_N_dom"/>
</dbReference>
<dbReference type="PANTHER" id="PTHR48080">
    <property type="entry name" value="D-GALACTONATE DEHYDRATASE-RELATED"/>
    <property type="match status" value="1"/>
</dbReference>
<keyword evidence="2" id="KW-0479">Metal-binding</keyword>
<dbReference type="Proteomes" id="UP001316803">
    <property type="component" value="Unassembled WGS sequence"/>
</dbReference>
<dbReference type="GO" id="GO:0009063">
    <property type="term" value="P:amino acid catabolic process"/>
    <property type="evidence" value="ECO:0007669"/>
    <property type="project" value="InterPro"/>
</dbReference>
<evidence type="ECO:0000256" key="4">
    <source>
        <dbReference type="ARBA" id="ARBA00023239"/>
    </source>
</evidence>
<dbReference type="InterPro" id="IPR023592">
    <property type="entry name" value="Galactonate_deHydtase"/>
</dbReference>
<dbReference type="Gene3D" id="3.20.20.120">
    <property type="entry name" value="Enolase-like C-terminal domain"/>
    <property type="match status" value="1"/>
</dbReference>